<reference evidence="17 18" key="1">
    <citation type="journal article" date="2014" name="FEMS Microbiol. Lett.">
        <title>Draft genome sequences of three Holospora species (Holospora obtusa, Holospora undulata, and Holospora elegans), endonuclear symbiotic bacteria of the ciliate Paramecium caudatum.</title>
        <authorList>
            <person name="Dohra H."/>
            <person name="Tanaka K."/>
            <person name="Suzuki T."/>
            <person name="Fujishima M."/>
            <person name="Suzuki H."/>
        </authorList>
    </citation>
    <scope>NUCLEOTIDE SEQUENCE [LARGE SCALE GENOMIC DNA]</scope>
    <source>
        <strain evidence="17 18">F1</strain>
    </source>
</reference>
<dbReference type="EMBL" id="AWTR02000043">
    <property type="protein sequence ID" value="ETZ07445.1"/>
    <property type="molecule type" value="Genomic_DNA"/>
</dbReference>
<evidence type="ECO:0000256" key="6">
    <source>
        <dbReference type="ARBA" id="ARBA00022984"/>
    </source>
</evidence>
<feature type="transmembrane region" description="Helical" evidence="16">
    <location>
        <begin position="93"/>
        <end position="114"/>
    </location>
</feature>
<evidence type="ECO:0000313" key="18">
    <source>
        <dbReference type="Proteomes" id="UP000019112"/>
    </source>
</evidence>
<keyword evidence="5" id="KW-0133">Cell shape</keyword>
<protein>
    <recommendedName>
        <fullName evidence="12">Probable peptidoglycan glycosyltransferase FtsW</fullName>
        <ecNumber evidence="14">2.4.99.28</ecNumber>
    </recommendedName>
    <alternativeName>
        <fullName evidence="13">Cell division protein FtsW</fullName>
    </alternativeName>
    <alternativeName>
        <fullName evidence="10">Cell wall polymerase</fullName>
    </alternativeName>
    <alternativeName>
        <fullName evidence="9">Peptidoglycan polymerase</fullName>
    </alternativeName>
</protein>
<feature type="transmembrane region" description="Helical" evidence="16">
    <location>
        <begin position="31"/>
        <end position="50"/>
    </location>
</feature>
<evidence type="ECO:0000256" key="11">
    <source>
        <dbReference type="ARBA" id="ARBA00038053"/>
    </source>
</evidence>
<feature type="transmembrane region" description="Helical" evidence="16">
    <location>
        <begin position="70"/>
        <end position="87"/>
    </location>
</feature>
<evidence type="ECO:0000256" key="9">
    <source>
        <dbReference type="ARBA" id="ARBA00032370"/>
    </source>
</evidence>
<evidence type="ECO:0000256" key="1">
    <source>
        <dbReference type="ARBA" id="ARBA00004141"/>
    </source>
</evidence>
<dbReference type="Pfam" id="PF01098">
    <property type="entry name" value="FTSW_RODA_SPOVE"/>
    <property type="match status" value="1"/>
</dbReference>
<evidence type="ECO:0000256" key="8">
    <source>
        <dbReference type="ARBA" id="ARBA00023136"/>
    </source>
</evidence>
<comment type="catalytic activity">
    <reaction evidence="15">
        <text>[GlcNAc-(1-&gt;4)-Mur2Ac(oyl-L-Ala-gamma-D-Glu-L-Lys-D-Ala-D-Ala)](n)-di-trans,octa-cis-undecaprenyl diphosphate + beta-D-GlcNAc-(1-&gt;4)-Mur2Ac(oyl-L-Ala-gamma-D-Glu-L-Lys-D-Ala-D-Ala)-di-trans,octa-cis-undecaprenyl diphosphate = [GlcNAc-(1-&gt;4)-Mur2Ac(oyl-L-Ala-gamma-D-Glu-L-Lys-D-Ala-D-Ala)](n+1)-di-trans,octa-cis-undecaprenyl diphosphate + di-trans,octa-cis-undecaprenyl diphosphate + H(+)</text>
        <dbReference type="Rhea" id="RHEA:23708"/>
        <dbReference type="Rhea" id="RHEA-COMP:9602"/>
        <dbReference type="Rhea" id="RHEA-COMP:9603"/>
        <dbReference type="ChEBI" id="CHEBI:15378"/>
        <dbReference type="ChEBI" id="CHEBI:58405"/>
        <dbReference type="ChEBI" id="CHEBI:60033"/>
        <dbReference type="ChEBI" id="CHEBI:78435"/>
        <dbReference type="EC" id="2.4.99.28"/>
    </reaction>
</comment>
<dbReference type="GO" id="GO:0008360">
    <property type="term" value="P:regulation of cell shape"/>
    <property type="evidence" value="ECO:0007669"/>
    <property type="project" value="UniProtKB-KW"/>
</dbReference>
<evidence type="ECO:0000256" key="10">
    <source>
        <dbReference type="ARBA" id="ARBA00033270"/>
    </source>
</evidence>
<keyword evidence="6" id="KW-0573">Peptidoglycan synthesis</keyword>
<evidence type="ECO:0000313" key="17">
    <source>
        <dbReference type="EMBL" id="ETZ07445.1"/>
    </source>
</evidence>
<evidence type="ECO:0000256" key="4">
    <source>
        <dbReference type="ARBA" id="ARBA00022692"/>
    </source>
</evidence>
<comment type="similarity">
    <text evidence="11">Belongs to the SEDS family. FtsW subfamily.</text>
</comment>
<dbReference type="GO" id="GO:0009252">
    <property type="term" value="P:peptidoglycan biosynthetic process"/>
    <property type="evidence" value="ECO:0007669"/>
    <property type="project" value="UniProtKB-KW"/>
</dbReference>
<feature type="transmembrane region" description="Helical" evidence="16">
    <location>
        <begin position="160"/>
        <end position="176"/>
    </location>
</feature>
<name>W6THN4_HOLOB</name>
<proteinExistence type="inferred from homology"/>
<dbReference type="eggNOG" id="COG0772">
    <property type="taxonomic scope" value="Bacteria"/>
</dbReference>
<dbReference type="PANTHER" id="PTHR30474:SF2">
    <property type="entry name" value="PEPTIDOGLYCAN GLYCOSYLTRANSFERASE FTSW-RELATED"/>
    <property type="match status" value="1"/>
</dbReference>
<evidence type="ECO:0000256" key="14">
    <source>
        <dbReference type="ARBA" id="ARBA00044770"/>
    </source>
</evidence>
<evidence type="ECO:0000256" key="3">
    <source>
        <dbReference type="ARBA" id="ARBA00022679"/>
    </source>
</evidence>
<dbReference type="RefSeq" id="WP_021827384.1">
    <property type="nucleotide sequence ID" value="NZ_AWTR02000043.1"/>
</dbReference>
<sequence length="384" mass="42796">MNFPFRQKSSKQEAQQPENLWVFWWNAIDRWILICAIMLIVLGSWLILAASPSIAAQHGWTTFVLLKRHLIFVLLGVILLFFGSFLPKEYLKPTVYIVGTLAWSGLWAVVLFGVHVKGAKRWLNILGVSVQPSEFIKPAFCMGCAYFLSEYSQSHKNLRFLKVLLLFIIVACPLLLQPDLGTVFLLLMSALTQSFIAGLGWVWVVGMVASGIFSLIPIMLCFPHAALRLRMFLGYESSDPFGKQYQILQSLKSFASGGLLGKGPGSGVVLDHLPDGHADFIFAVAGEEFGLIACLGIFTLYGVIIFRSLNAAYRALHLEQILLISGLSIYFMYQVYLNIACVLHLAPTKGITLPFLSYGGSSLISACWTISIILCLTRRYHKFL</sequence>
<dbReference type="STRING" id="1399147.P618_200337"/>
<dbReference type="GO" id="GO:0032153">
    <property type="term" value="C:cell division site"/>
    <property type="evidence" value="ECO:0007669"/>
    <property type="project" value="TreeGrafter"/>
</dbReference>
<feature type="transmembrane region" description="Helical" evidence="16">
    <location>
        <begin position="289"/>
        <end position="309"/>
    </location>
</feature>
<evidence type="ECO:0000256" key="2">
    <source>
        <dbReference type="ARBA" id="ARBA00022676"/>
    </source>
</evidence>
<dbReference type="GO" id="GO:0051301">
    <property type="term" value="P:cell division"/>
    <property type="evidence" value="ECO:0007669"/>
    <property type="project" value="InterPro"/>
</dbReference>
<feature type="transmembrane region" description="Helical" evidence="16">
    <location>
        <begin position="321"/>
        <end position="346"/>
    </location>
</feature>
<evidence type="ECO:0000256" key="16">
    <source>
        <dbReference type="SAM" id="Phobius"/>
    </source>
</evidence>
<keyword evidence="4 16" id="KW-0812">Transmembrane</keyword>
<feature type="transmembrane region" description="Helical" evidence="16">
    <location>
        <begin position="358"/>
        <end position="377"/>
    </location>
</feature>
<comment type="caution">
    <text evidence="17">The sequence shown here is derived from an EMBL/GenBank/DDBJ whole genome shotgun (WGS) entry which is preliminary data.</text>
</comment>
<keyword evidence="8 16" id="KW-0472">Membrane</keyword>
<dbReference type="EC" id="2.4.99.28" evidence="14"/>
<evidence type="ECO:0000256" key="7">
    <source>
        <dbReference type="ARBA" id="ARBA00022989"/>
    </source>
</evidence>
<dbReference type="PANTHER" id="PTHR30474">
    <property type="entry name" value="CELL CYCLE PROTEIN"/>
    <property type="match status" value="1"/>
</dbReference>
<dbReference type="GO" id="GO:0008955">
    <property type="term" value="F:peptidoglycan glycosyltransferase activity"/>
    <property type="evidence" value="ECO:0007669"/>
    <property type="project" value="UniProtKB-EC"/>
</dbReference>
<keyword evidence="18" id="KW-1185">Reference proteome</keyword>
<dbReference type="AlphaFoldDB" id="W6THN4"/>
<keyword evidence="7 16" id="KW-1133">Transmembrane helix</keyword>
<keyword evidence="3" id="KW-0808">Transferase</keyword>
<dbReference type="GO" id="GO:0005886">
    <property type="term" value="C:plasma membrane"/>
    <property type="evidence" value="ECO:0007669"/>
    <property type="project" value="TreeGrafter"/>
</dbReference>
<evidence type="ECO:0000256" key="5">
    <source>
        <dbReference type="ARBA" id="ARBA00022960"/>
    </source>
</evidence>
<evidence type="ECO:0000256" key="15">
    <source>
        <dbReference type="ARBA" id="ARBA00049902"/>
    </source>
</evidence>
<comment type="subcellular location">
    <subcellularLocation>
        <location evidence="1">Membrane</location>
        <topology evidence="1">Multi-pass membrane protein</topology>
    </subcellularLocation>
</comment>
<dbReference type="GO" id="GO:0015648">
    <property type="term" value="F:lipid-linked peptidoglycan transporter activity"/>
    <property type="evidence" value="ECO:0007669"/>
    <property type="project" value="TreeGrafter"/>
</dbReference>
<keyword evidence="2" id="KW-0328">Glycosyltransferase</keyword>
<accession>W6THN4</accession>
<evidence type="ECO:0000256" key="12">
    <source>
        <dbReference type="ARBA" id="ARBA00041185"/>
    </source>
</evidence>
<evidence type="ECO:0000256" key="13">
    <source>
        <dbReference type="ARBA" id="ARBA00041418"/>
    </source>
</evidence>
<gene>
    <name evidence="17" type="ORF">P618_200337</name>
</gene>
<dbReference type="OrthoDB" id="9768187at2"/>
<organism evidence="17 18">
    <name type="scientific">Holospora obtusa F1</name>
    <dbReference type="NCBI Taxonomy" id="1399147"/>
    <lineage>
        <taxon>Bacteria</taxon>
        <taxon>Pseudomonadati</taxon>
        <taxon>Pseudomonadota</taxon>
        <taxon>Alphaproteobacteria</taxon>
        <taxon>Holosporales</taxon>
        <taxon>Holosporaceae</taxon>
        <taxon>Holospora</taxon>
    </lineage>
</organism>
<dbReference type="InterPro" id="IPR001182">
    <property type="entry name" value="FtsW/RodA"/>
</dbReference>
<dbReference type="Proteomes" id="UP000019112">
    <property type="component" value="Unassembled WGS sequence"/>
</dbReference>